<sequence>MNERKPIRCLVVDDEPPAREVLSRYIAALPALELQGTCANALEALERLQTEGTDLLFLDIHMPQLKGNELLRILRNPPPVIFTTAHPEYALEGYELDITDFLLKPVQFDRFLKAVGKVIDGTPAPEAAATRPEANTPFVYLRVDRKMVKVPLADIFYVESMKDYVKVTTRSGVLVTKQSITAMEAMLPESEFLRTHRSFIVSKAQVRAYTHELLDIGNTEVPIGKLYRQQVLRALGG</sequence>
<feature type="domain" description="Response regulatory" evidence="2">
    <location>
        <begin position="8"/>
        <end position="119"/>
    </location>
</feature>
<organism evidence="4 5">
    <name type="scientific">Flaviaesturariibacter aridisoli</name>
    <dbReference type="NCBI Taxonomy" id="2545761"/>
    <lineage>
        <taxon>Bacteria</taxon>
        <taxon>Pseudomonadati</taxon>
        <taxon>Bacteroidota</taxon>
        <taxon>Chitinophagia</taxon>
        <taxon>Chitinophagales</taxon>
        <taxon>Chitinophagaceae</taxon>
        <taxon>Flaviaestuariibacter</taxon>
    </lineage>
</organism>
<feature type="modified residue" description="4-aspartylphosphate" evidence="1">
    <location>
        <position position="59"/>
    </location>
</feature>
<reference evidence="4 5" key="1">
    <citation type="submission" date="2019-03" db="EMBL/GenBank/DDBJ databases">
        <authorList>
            <person name="Kim M.K.M."/>
        </authorList>
    </citation>
    <scope>NUCLEOTIDE SEQUENCE [LARGE SCALE GENOMIC DNA]</scope>
    <source>
        <strain evidence="4 5">17J68-15</strain>
    </source>
</reference>
<dbReference type="PROSITE" id="PS50110">
    <property type="entry name" value="RESPONSE_REGULATORY"/>
    <property type="match status" value="1"/>
</dbReference>
<dbReference type="InterPro" id="IPR001789">
    <property type="entry name" value="Sig_transdc_resp-reg_receiver"/>
</dbReference>
<dbReference type="PANTHER" id="PTHR37299:SF1">
    <property type="entry name" value="STAGE 0 SPORULATION PROTEIN A HOMOLOG"/>
    <property type="match status" value="1"/>
</dbReference>
<dbReference type="OrthoDB" id="9787344at2"/>
<dbReference type="SMART" id="SM00850">
    <property type="entry name" value="LytTR"/>
    <property type="match status" value="1"/>
</dbReference>
<dbReference type="SMART" id="SM00448">
    <property type="entry name" value="REC"/>
    <property type="match status" value="1"/>
</dbReference>
<dbReference type="Gene3D" id="3.40.50.2300">
    <property type="match status" value="1"/>
</dbReference>
<dbReference type="AlphaFoldDB" id="A0A4R4E9J6"/>
<dbReference type="GO" id="GO:0003677">
    <property type="term" value="F:DNA binding"/>
    <property type="evidence" value="ECO:0007669"/>
    <property type="project" value="InterPro"/>
</dbReference>
<dbReference type="InterPro" id="IPR007492">
    <property type="entry name" value="LytTR_DNA-bd_dom"/>
</dbReference>
<accession>A0A4R4E9J6</accession>
<dbReference type="SUPFAM" id="SSF52172">
    <property type="entry name" value="CheY-like"/>
    <property type="match status" value="1"/>
</dbReference>
<dbReference type="Pfam" id="PF00072">
    <property type="entry name" value="Response_reg"/>
    <property type="match status" value="1"/>
</dbReference>
<dbReference type="EMBL" id="SKFH01000002">
    <property type="protein sequence ID" value="TCZ74475.1"/>
    <property type="molecule type" value="Genomic_DNA"/>
</dbReference>
<evidence type="ECO:0000313" key="4">
    <source>
        <dbReference type="EMBL" id="TCZ74475.1"/>
    </source>
</evidence>
<keyword evidence="1" id="KW-0597">Phosphoprotein</keyword>
<dbReference type="GO" id="GO:0000156">
    <property type="term" value="F:phosphorelay response regulator activity"/>
    <property type="evidence" value="ECO:0007669"/>
    <property type="project" value="InterPro"/>
</dbReference>
<dbReference type="Proteomes" id="UP000295164">
    <property type="component" value="Unassembled WGS sequence"/>
</dbReference>
<dbReference type="PANTHER" id="PTHR37299">
    <property type="entry name" value="TRANSCRIPTIONAL REGULATOR-RELATED"/>
    <property type="match status" value="1"/>
</dbReference>
<dbReference type="InterPro" id="IPR011006">
    <property type="entry name" value="CheY-like_superfamily"/>
</dbReference>
<evidence type="ECO:0000256" key="1">
    <source>
        <dbReference type="PROSITE-ProRule" id="PRU00169"/>
    </source>
</evidence>
<name>A0A4R4E9J6_9BACT</name>
<dbReference type="InterPro" id="IPR046947">
    <property type="entry name" value="LytR-like"/>
</dbReference>
<gene>
    <name evidence="4" type="ORF">E0486_02290</name>
</gene>
<proteinExistence type="predicted"/>
<protein>
    <submittedName>
        <fullName evidence="4">Response regulator transcription factor</fullName>
    </submittedName>
</protein>
<feature type="domain" description="HTH LytTR-type" evidence="3">
    <location>
        <begin position="139"/>
        <end position="237"/>
    </location>
</feature>
<dbReference type="PROSITE" id="PS50930">
    <property type="entry name" value="HTH_LYTTR"/>
    <property type="match status" value="1"/>
</dbReference>
<evidence type="ECO:0000259" key="3">
    <source>
        <dbReference type="PROSITE" id="PS50930"/>
    </source>
</evidence>
<dbReference type="Gene3D" id="2.40.50.1020">
    <property type="entry name" value="LytTr DNA-binding domain"/>
    <property type="match status" value="1"/>
</dbReference>
<dbReference type="RefSeq" id="WP_131850521.1">
    <property type="nucleotide sequence ID" value="NZ_SKFH01000002.1"/>
</dbReference>
<comment type="caution">
    <text evidence="4">The sequence shown here is derived from an EMBL/GenBank/DDBJ whole genome shotgun (WGS) entry which is preliminary data.</text>
</comment>
<keyword evidence="5" id="KW-1185">Reference proteome</keyword>
<evidence type="ECO:0000259" key="2">
    <source>
        <dbReference type="PROSITE" id="PS50110"/>
    </source>
</evidence>
<evidence type="ECO:0000313" key="5">
    <source>
        <dbReference type="Proteomes" id="UP000295164"/>
    </source>
</evidence>
<dbReference type="Pfam" id="PF04397">
    <property type="entry name" value="LytTR"/>
    <property type="match status" value="1"/>
</dbReference>